<accession>A0A6A6YZ76</accession>
<dbReference type="EMBL" id="MU003696">
    <property type="protein sequence ID" value="KAF2813257.1"/>
    <property type="molecule type" value="Genomic_DNA"/>
</dbReference>
<dbReference type="Proteomes" id="UP000504636">
    <property type="component" value="Unplaced"/>
</dbReference>
<evidence type="ECO:0000313" key="3">
    <source>
        <dbReference type="RefSeq" id="XP_033580221.1"/>
    </source>
</evidence>
<reference evidence="3" key="2">
    <citation type="submission" date="2020-04" db="EMBL/GenBank/DDBJ databases">
        <authorList>
            <consortium name="NCBI Genome Project"/>
        </authorList>
    </citation>
    <scope>NUCLEOTIDE SEQUENCE</scope>
    <source>
        <strain evidence="3">CBS 304.34</strain>
    </source>
</reference>
<evidence type="ECO:0000313" key="2">
    <source>
        <dbReference type="Proteomes" id="UP000504636"/>
    </source>
</evidence>
<gene>
    <name evidence="1 3" type="ORF">BDZ99DRAFT_252290</name>
</gene>
<dbReference type="RefSeq" id="XP_033580221.1">
    <property type="nucleotide sequence ID" value="XM_033713702.1"/>
</dbReference>
<protein>
    <submittedName>
        <fullName evidence="1 3">Uncharacterized protein</fullName>
    </submittedName>
</protein>
<proteinExistence type="predicted"/>
<organism evidence="1">
    <name type="scientific">Mytilinidion resinicola</name>
    <dbReference type="NCBI Taxonomy" id="574789"/>
    <lineage>
        <taxon>Eukaryota</taxon>
        <taxon>Fungi</taxon>
        <taxon>Dikarya</taxon>
        <taxon>Ascomycota</taxon>
        <taxon>Pezizomycotina</taxon>
        <taxon>Dothideomycetes</taxon>
        <taxon>Pleosporomycetidae</taxon>
        <taxon>Mytilinidiales</taxon>
        <taxon>Mytilinidiaceae</taxon>
        <taxon>Mytilinidion</taxon>
    </lineage>
</organism>
<dbReference type="AlphaFoldDB" id="A0A6A6YZ76"/>
<name>A0A6A6YZ76_9PEZI</name>
<reference evidence="3" key="3">
    <citation type="submission" date="2025-04" db="UniProtKB">
        <authorList>
            <consortium name="RefSeq"/>
        </authorList>
    </citation>
    <scope>IDENTIFICATION</scope>
    <source>
        <strain evidence="3">CBS 304.34</strain>
    </source>
</reference>
<dbReference type="GeneID" id="54454595"/>
<sequence length="153" mass="15422">MRIYRDILTHRHSFFQSAPVATMMDAKMAVLILAMLNTMDAMALPAVRPAVPALPVVPGIPVPIPGLPFSTAQSGAISLGNVQASGGGFPQPGLTKREAAPVAEPLDLPLLGGLPLPTSVLGALPLPTSAVGSLPIPTGVLGSLPVPTGVLGS</sequence>
<reference evidence="1 3" key="1">
    <citation type="journal article" date="2020" name="Stud. Mycol.">
        <title>101 Dothideomycetes genomes: a test case for predicting lifestyles and emergence of pathogens.</title>
        <authorList>
            <person name="Haridas S."/>
            <person name="Albert R."/>
            <person name="Binder M."/>
            <person name="Bloem J."/>
            <person name="Labutti K."/>
            <person name="Salamov A."/>
            <person name="Andreopoulos B."/>
            <person name="Baker S."/>
            <person name="Barry K."/>
            <person name="Bills G."/>
            <person name="Bluhm B."/>
            <person name="Cannon C."/>
            <person name="Castanera R."/>
            <person name="Culley D."/>
            <person name="Daum C."/>
            <person name="Ezra D."/>
            <person name="Gonzalez J."/>
            <person name="Henrissat B."/>
            <person name="Kuo A."/>
            <person name="Liang C."/>
            <person name="Lipzen A."/>
            <person name="Lutzoni F."/>
            <person name="Magnuson J."/>
            <person name="Mondo S."/>
            <person name="Nolan M."/>
            <person name="Ohm R."/>
            <person name="Pangilinan J."/>
            <person name="Park H.-J."/>
            <person name="Ramirez L."/>
            <person name="Alfaro M."/>
            <person name="Sun H."/>
            <person name="Tritt A."/>
            <person name="Yoshinaga Y."/>
            <person name="Zwiers L.-H."/>
            <person name="Turgeon B."/>
            <person name="Goodwin S."/>
            <person name="Spatafora J."/>
            <person name="Crous P."/>
            <person name="Grigoriev I."/>
        </authorList>
    </citation>
    <scope>NUCLEOTIDE SEQUENCE</scope>
    <source>
        <strain evidence="1 3">CBS 304.34</strain>
    </source>
</reference>
<dbReference type="OrthoDB" id="3565477at2759"/>
<evidence type="ECO:0000313" key="1">
    <source>
        <dbReference type="EMBL" id="KAF2813257.1"/>
    </source>
</evidence>
<keyword evidence="2" id="KW-1185">Reference proteome</keyword>